<dbReference type="PANTHER" id="PTHR44259:SF37">
    <property type="entry name" value="DUF1618 DOMAIN-CONTAINING PROTEIN"/>
    <property type="match status" value="1"/>
</dbReference>
<name>A0A9N7RF07_STRHE</name>
<keyword evidence="3" id="KW-1185">Reference proteome</keyword>
<evidence type="ECO:0000313" key="2">
    <source>
        <dbReference type="EMBL" id="CAA0828441.1"/>
    </source>
</evidence>
<evidence type="ECO:0000313" key="3">
    <source>
        <dbReference type="Proteomes" id="UP001153555"/>
    </source>
</evidence>
<proteinExistence type="predicted"/>
<evidence type="ECO:0000259" key="1">
    <source>
        <dbReference type="Pfam" id="PF03478"/>
    </source>
</evidence>
<organism evidence="2 3">
    <name type="scientific">Striga hermonthica</name>
    <name type="common">Purple witchweed</name>
    <name type="synonym">Buchnera hermonthica</name>
    <dbReference type="NCBI Taxonomy" id="68872"/>
    <lineage>
        <taxon>Eukaryota</taxon>
        <taxon>Viridiplantae</taxon>
        <taxon>Streptophyta</taxon>
        <taxon>Embryophyta</taxon>
        <taxon>Tracheophyta</taxon>
        <taxon>Spermatophyta</taxon>
        <taxon>Magnoliopsida</taxon>
        <taxon>eudicotyledons</taxon>
        <taxon>Gunneridae</taxon>
        <taxon>Pentapetalae</taxon>
        <taxon>asterids</taxon>
        <taxon>lamiids</taxon>
        <taxon>Lamiales</taxon>
        <taxon>Orobanchaceae</taxon>
        <taxon>Buchnereae</taxon>
        <taxon>Striga</taxon>
    </lineage>
</organism>
<accession>A0A9N7RF07</accession>
<dbReference type="Pfam" id="PF03478">
    <property type="entry name" value="Beta-prop_KIB1-4"/>
    <property type="match status" value="1"/>
</dbReference>
<dbReference type="PANTHER" id="PTHR44259">
    <property type="entry name" value="OS07G0183000 PROTEIN-RELATED"/>
    <property type="match status" value="1"/>
</dbReference>
<sequence>MAFSIVQTALSSTMTVPLSSALICRKTMKHASTLFSFSSSLLSVRSYNSLSTRKSLLSETLSSINRGAMMKRMSSSIHTSVPYSLAPKTAPWLSRTSPWLMLPPIFTGEGELVYQFYILGENRVMTLVRGDREFWQDKDYSIVGSSYGWLFLFHKKSCDLILSNPLYGSHVRLPSIRTLPDIPKRHLALGFRSLHDVIISSSSPDDDDECRALVTFGPRRRLAFCCPNNSSLEWTVLGDKTDYDACVYSAKQKLFFCFRDGYYQGINENKDPRLEAWDLRDPHSPRMIPMPLSFDKNNYPTAYRSEQEHKQKDHLAIWDAILLAVAEPTGQLFHVRRFTKDWVGADGYYTKDEYYGPKTGIYTDPPYTTVGFDVHRYDPETGSLVYMDRSLDGLALFIGSNNGFGLPAADFTELKPDSIYYTEPPRWRNGCHHVDVYNYDAGIFNYRDETFAPCFYPVDVQSSVRVSGPKWFTPTPLVRFPFLVQNDDGMLSYGSSCSSIPPIKDHSQN</sequence>
<dbReference type="InterPro" id="IPR005174">
    <property type="entry name" value="KIB1-4_b-propeller"/>
</dbReference>
<feature type="domain" description="KIB1-4 beta-propeller" evidence="1">
    <location>
        <begin position="139"/>
        <end position="444"/>
    </location>
</feature>
<dbReference type="AlphaFoldDB" id="A0A9N7RF07"/>
<dbReference type="InterPro" id="IPR050942">
    <property type="entry name" value="F-box_BR-signaling"/>
</dbReference>
<comment type="caution">
    <text evidence="2">The sequence shown here is derived from an EMBL/GenBank/DDBJ whole genome shotgun (WGS) entry which is preliminary data.</text>
</comment>
<protein>
    <recommendedName>
        <fullName evidence="1">KIB1-4 beta-propeller domain-containing protein</fullName>
    </recommendedName>
</protein>
<dbReference type="OrthoDB" id="642536at2759"/>
<reference evidence="2" key="1">
    <citation type="submission" date="2019-12" db="EMBL/GenBank/DDBJ databases">
        <authorList>
            <person name="Scholes J."/>
        </authorList>
    </citation>
    <scope>NUCLEOTIDE SEQUENCE</scope>
</reference>
<gene>
    <name evidence="2" type="ORF">SHERM_24136</name>
</gene>
<dbReference type="EMBL" id="CACSLK010027752">
    <property type="protein sequence ID" value="CAA0828441.1"/>
    <property type="molecule type" value="Genomic_DNA"/>
</dbReference>
<dbReference type="Proteomes" id="UP001153555">
    <property type="component" value="Unassembled WGS sequence"/>
</dbReference>